<keyword evidence="4" id="KW-1185">Reference proteome</keyword>
<dbReference type="EMBL" id="JBBXJM010000003">
    <property type="protein sequence ID" value="KAL1409342.1"/>
    <property type="molecule type" value="Genomic_DNA"/>
</dbReference>
<sequence length="277" mass="27782">MLLPTALVLLAGVSAIVPNTGLALGERATAAGIDERQIRATDASTASSGSKATPSGGVDGGDSVYTARPSGGVDGGGSVYHLPANQSWARLSLSTDVQYIDGGWTTAKGCVTPEAYQLANLGTAGVRFASGIAGFALLVTADAGHEAEIAVNNQEPGRVQGVSGAKPTPTSAAESSDGACGFTYKFAFDDPTKENVLRIYHTPPREVRTGTYGIMLDNIVAFRNKADVDAVKITGGGDSAQTSQGAQATKGSGATSARECAALAAAFAAAGAVAAAW</sequence>
<name>A0ABR3Q4H0_9TREE</name>
<evidence type="ECO:0000256" key="2">
    <source>
        <dbReference type="SAM" id="SignalP"/>
    </source>
</evidence>
<proteinExistence type="predicted"/>
<gene>
    <name evidence="3" type="ORF">Q8F55_003324</name>
</gene>
<evidence type="ECO:0000313" key="4">
    <source>
        <dbReference type="Proteomes" id="UP001565368"/>
    </source>
</evidence>
<accession>A0ABR3Q4H0</accession>
<reference evidence="3 4" key="1">
    <citation type="submission" date="2023-08" db="EMBL/GenBank/DDBJ databases">
        <title>Annotated Genome Sequence of Vanrija albida AlHP1.</title>
        <authorList>
            <person name="Herzog R."/>
        </authorList>
    </citation>
    <scope>NUCLEOTIDE SEQUENCE [LARGE SCALE GENOMIC DNA]</scope>
    <source>
        <strain evidence="3 4">AlHP1</strain>
    </source>
</reference>
<organism evidence="3 4">
    <name type="scientific">Vanrija albida</name>
    <dbReference type="NCBI Taxonomy" id="181172"/>
    <lineage>
        <taxon>Eukaryota</taxon>
        <taxon>Fungi</taxon>
        <taxon>Dikarya</taxon>
        <taxon>Basidiomycota</taxon>
        <taxon>Agaricomycotina</taxon>
        <taxon>Tremellomycetes</taxon>
        <taxon>Trichosporonales</taxon>
        <taxon>Trichosporonaceae</taxon>
        <taxon>Vanrija</taxon>
    </lineage>
</organism>
<protein>
    <submittedName>
        <fullName evidence="3">Uncharacterized protein</fullName>
    </submittedName>
</protein>
<feature type="chain" id="PRO_5046145606" evidence="2">
    <location>
        <begin position="16"/>
        <end position="277"/>
    </location>
</feature>
<evidence type="ECO:0000256" key="1">
    <source>
        <dbReference type="SAM" id="MobiDB-lite"/>
    </source>
</evidence>
<dbReference type="GeneID" id="95984367"/>
<evidence type="ECO:0000313" key="3">
    <source>
        <dbReference type="EMBL" id="KAL1409342.1"/>
    </source>
</evidence>
<dbReference type="RefSeq" id="XP_069209286.1">
    <property type="nucleotide sequence ID" value="XM_069351868.1"/>
</dbReference>
<comment type="caution">
    <text evidence="3">The sequence shown here is derived from an EMBL/GenBank/DDBJ whole genome shotgun (WGS) entry which is preliminary data.</text>
</comment>
<keyword evidence="2" id="KW-0732">Signal</keyword>
<feature type="region of interest" description="Disordered" evidence="1">
    <location>
        <begin position="35"/>
        <end position="68"/>
    </location>
</feature>
<feature type="signal peptide" evidence="2">
    <location>
        <begin position="1"/>
        <end position="15"/>
    </location>
</feature>
<dbReference type="Proteomes" id="UP001565368">
    <property type="component" value="Unassembled WGS sequence"/>
</dbReference>
<feature type="compositionally biased region" description="Polar residues" evidence="1">
    <location>
        <begin position="42"/>
        <end position="53"/>
    </location>
</feature>